<reference evidence="14 15" key="1">
    <citation type="submission" date="2021-02" db="EMBL/GenBank/DDBJ databases">
        <title>Alicyclobacillus curvatus sp. nov. and Alicyclobacillus mengziensis sp. nov., two acidophilic bacteria isolated from acid mine drainage.</title>
        <authorList>
            <person name="Huang Y."/>
        </authorList>
    </citation>
    <scope>NUCLEOTIDE SEQUENCE [LARGE SCALE GENOMIC DNA]</scope>
    <source>
        <strain evidence="14 15">S30H14</strain>
    </source>
</reference>
<evidence type="ECO:0000256" key="3">
    <source>
        <dbReference type="ARBA" id="ARBA00007171"/>
    </source>
</evidence>
<dbReference type="Proteomes" id="UP000663505">
    <property type="component" value="Chromosome"/>
</dbReference>
<dbReference type="KEGG" id="afx:JZ786_21805"/>
<proteinExistence type="inferred from homology"/>
<evidence type="ECO:0000256" key="7">
    <source>
        <dbReference type="ARBA" id="ARBA00022984"/>
    </source>
</evidence>
<dbReference type="GO" id="GO:0071555">
    <property type="term" value="P:cell wall organization"/>
    <property type="evidence" value="ECO:0007669"/>
    <property type="project" value="UniProtKB-KW"/>
</dbReference>
<dbReference type="SUPFAM" id="SSF56519">
    <property type="entry name" value="Penicillin binding protein dimerisation domain"/>
    <property type="match status" value="1"/>
</dbReference>
<dbReference type="InterPro" id="IPR036138">
    <property type="entry name" value="PBP_dimer_sf"/>
</dbReference>
<keyword evidence="5 11" id="KW-0812">Transmembrane</keyword>
<evidence type="ECO:0000256" key="8">
    <source>
        <dbReference type="ARBA" id="ARBA00022989"/>
    </source>
</evidence>
<dbReference type="InterPro" id="IPR012338">
    <property type="entry name" value="Beta-lactam/transpept-like"/>
</dbReference>
<gene>
    <name evidence="14" type="ORF">JZ786_21805</name>
</gene>
<dbReference type="PANTHER" id="PTHR30627">
    <property type="entry name" value="PEPTIDOGLYCAN D,D-TRANSPEPTIDASE"/>
    <property type="match status" value="1"/>
</dbReference>
<dbReference type="EMBL" id="CP071182">
    <property type="protein sequence ID" value="QSO47016.1"/>
    <property type="molecule type" value="Genomic_DNA"/>
</dbReference>
<dbReference type="GO" id="GO:0008360">
    <property type="term" value="P:regulation of cell shape"/>
    <property type="evidence" value="ECO:0007669"/>
    <property type="project" value="UniProtKB-KW"/>
</dbReference>
<keyword evidence="10" id="KW-0961">Cell wall biogenesis/degradation</keyword>
<dbReference type="Pfam" id="PF03717">
    <property type="entry name" value="PBP_dimer"/>
    <property type="match status" value="1"/>
</dbReference>
<evidence type="ECO:0000256" key="4">
    <source>
        <dbReference type="ARBA" id="ARBA00022475"/>
    </source>
</evidence>
<keyword evidence="9 11" id="KW-0472">Membrane</keyword>
<accession>A0A9X7VXU2</accession>
<evidence type="ECO:0000256" key="1">
    <source>
        <dbReference type="ARBA" id="ARBA00004167"/>
    </source>
</evidence>
<dbReference type="InterPro" id="IPR005311">
    <property type="entry name" value="PBP_dimer"/>
</dbReference>
<dbReference type="GO" id="GO:0009252">
    <property type="term" value="P:peptidoglycan biosynthetic process"/>
    <property type="evidence" value="ECO:0007669"/>
    <property type="project" value="UniProtKB-KW"/>
</dbReference>
<evidence type="ECO:0000256" key="6">
    <source>
        <dbReference type="ARBA" id="ARBA00022960"/>
    </source>
</evidence>
<dbReference type="GO" id="GO:0005886">
    <property type="term" value="C:plasma membrane"/>
    <property type="evidence" value="ECO:0007669"/>
    <property type="project" value="UniProtKB-SubCell"/>
</dbReference>
<dbReference type="RefSeq" id="WP_206656379.1">
    <property type="nucleotide sequence ID" value="NZ_CP071182.1"/>
</dbReference>
<keyword evidence="6" id="KW-0133">Cell shape</keyword>
<evidence type="ECO:0000313" key="14">
    <source>
        <dbReference type="EMBL" id="QSO47016.1"/>
    </source>
</evidence>
<feature type="transmembrane region" description="Helical" evidence="11">
    <location>
        <begin position="34"/>
        <end position="52"/>
    </location>
</feature>
<dbReference type="InterPro" id="IPR001460">
    <property type="entry name" value="PCN-bd_Tpept"/>
</dbReference>
<evidence type="ECO:0000313" key="15">
    <source>
        <dbReference type="Proteomes" id="UP000663505"/>
    </source>
</evidence>
<sequence>MWKKRRRRRSRPATPAEGRIFHQEKRSHLARVNVVYGLIFVSLASLILRMGYLQIAKGDYFRNQATTTSLSRVPVLPARGYIYDTNGDLLAYDKPSYSIYLTQIPHGTQDYQAMSRILASAFQVDQAKLYQQMQSAKQVASALLFKNVTDQQVSFVVENQHSLPGVSVVLDSQRTYPEGDLAGKVLGFVGAITPETEAKYQKLGYQPNQKVGEDGIEEQYESLLQGSIGDQVVQINASGTPIKKLGFDPPPTPGKYLQLTLDGHLQAFTQNFIVNEIEKSKNTATIKNASAVMLDVKTGGVLAMVSYPYLDPNWFPSGLSTHQGYLSKPFVQYNTVIRGPEPPGSTVKPANLITALQNGIVTPQTQFMDHYVTKIGTSPIHDDGSHGIVTPSYAITVSCDSFFYNVGLELGRWFGSNESNGGGQPTGVGYLTWLHSDFIKGLNALYDGERKFGLGAMTGIDLPHENPGLFLIDKNYSKVPYDLDGALQSIQKTGKYNNSGTPVDLAFAGIGQAQQFTPLELAQYVATIANNGVRLQPHLLKAIYQPNMQQKLTGQDKPTLQFGTKVQADLHIQPQYMKIVQRGMYGVINNPNGTGYFAFQGAPYKAAGKTGTAQLYGNLDNSVFIAYAPYDNPQVAVAVMVPGGGYGADIAAPVARAMMDTYFKEHHEFFPKDQWETTDIPATWKTSPAYVLPEQSK</sequence>
<evidence type="ECO:0000256" key="5">
    <source>
        <dbReference type="ARBA" id="ARBA00022692"/>
    </source>
</evidence>
<dbReference type="Gene3D" id="3.90.1310.10">
    <property type="entry name" value="Penicillin-binding protein 2a (Domain 2)"/>
    <property type="match status" value="1"/>
</dbReference>
<dbReference type="Pfam" id="PF00905">
    <property type="entry name" value="Transpeptidase"/>
    <property type="match status" value="1"/>
</dbReference>
<name>A0A9X7VXU2_9BACL</name>
<evidence type="ECO:0000256" key="10">
    <source>
        <dbReference type="ARBA" id="ARBA00023316"/>
    </source>
</evidence>
<keyword evidence="15" id="KW-1185">Reference proteome</keyword>
<dbReference type="InterPro" id="IPR050515">
    <property type="entry name" value="Beta-lactam/transpept"/>
</dbReference>
<feature type="domain" description="Penicillin-binding protein transpeptidase" evidence="12">
    <location>
        <begin position="290"/>
        <end position="660"/>
    </location>
</feature>
<keyword evidence="4" id="KW-1003">Cell membrane</keyword>
<evidence type="ECO:0000256" key="11">
    <source>
        <dbReference type="SAM" id="Phobius"/>
    </source>
</evidence>
<dbReference type="Gene3D" id="3.40.710.10">
    <property type="entry name" value="DD-peptidase/beta-lactamase superfamily"/>
    <property type="match status" value="1"/>
</dbReference>
<evidence type="ECO:0000256" key="9">
    <source>
        <dbReference type="ARBA" id="ARBA00023136"/>
    </source>
</evidence>
<evidence type="ECO:0000259" key="13">
    <source>
        <dbReference type="Pfam" id="PF03717"/>
    </source>
</evidence>
<dbReference type="AlphaFoldDB" id="A0A9X7VXU2"/>
<evidence type="ECO:0000256" key="2">
    <source>
        <dbReference type="ARBA" id="ARBA00004236"/>
    </source>
</evidence>
<comment type="subcellular location">
    <subcellularLocation>
        <location evidence="2">Cell membrane</location>
    </subcellularLocation>
    <subcellularLocation>
        <location evidence="1">Membrane</location>
        <topology evidence="1">Single-pass membrane protein</topology>
    </subcellularLocation>
</comment>
<dbReference type="GO" id="GO:0071972">
    <property type="term" value="F:peptidoglycan L,D-transpeptidase activity"/>
    <property type="evidence" value="ECO:0007669"/>
    <property type="project" value="TreeGrafter"/>
</dbReference>
<evidence type="ECO:0000259" key="12">
    <source>
        <dbReference type="Pfam" id="PF00905"/>
    </source>
</evidence>
<comment type="similarity">
    <text evidence="3">Belongs to the transpeptidase family.</text>
</comment>
<dbReference type="PANTHER" id="PTHR30627:SF2">
    <property type="entry name" value="PEPTIDOGLYCAN D,D-TRANSPEPTIDASE MRDA"/>
    <property type="match status" value="1"/>
</dbReference>
<feature type="domain" description="Penicillin-binding protein dimerisation" evidence="13">
    <location>
        <begin position="77"/>
        <end position="244"/>
    </location>
</feature>
<dbReference type="SUPFAM" id="SSF56601">
    <property type="entry name" value="beta-lactamase/transpeptidase-like"/>
    <property type="match status" value="1"/>
</dbReference>
<keyword evidence="8 11" id="KW-1133">Transmembrane helix</keyword>
<dbReference type="GO" id="GO:0008658">
    <property type="term" value="F:penicillin binding"/>
    <property type="evidence" value="ECO:0007669"/>
    <property type="project" value="InterPro"/>
</dbReference>
<protein>
    <submittedName>
        <fullName evidence="14">Peptidoglycan glycosyltransferase</fullName>
    </submittedName>
</protein>
<organism evidence="14 15">
    <name type="scientific">Alicyclobacillus mengziensis</name>
    <dbReference type="NCBI Taxonomy" id="2931921"/>
    <lineage>
        <taxon>Bacteria</taxon>
        <taxon>Bacillati</taxon>
        <taxon>Bacillota</taxon>
        <taxon>Bacilli</taxon>
        <taxon>Bacillales</taxon>
        <taxon>Alicyclobacillaceae</taxon>
        <taxon>Alicyclobacillus</taxon>
    </lineage>
</organism>
<keyword evidence="7" id="KW-0573">Peptidoglycan synthesis</keyword>